<dbReference type="SUPFAM" id="SSF51735">
    <property type="entry name" value="NAD(P)-binding Rossmann-fold domains"/>
    <property type="match status" value="1"/>
</dbReference>
<keyword evidence="4" id="KW-1185">Reference proteome</keyword>
<gene>
    <name evidence="3" type="ORF">SAMN06296378_2180</name>
</gene>
<name>A0A2C8ZWB3_9MICO</name>
<reference evidence="3 4" key="1">
    <citation type="submission" date="2017-09" db="EMBL/GenBank/DDBJ databases">
        <authorList>
            <person name="Ehlers B."/>
            <person name="Leendertz F.H."/>
        </authorList>
    </citation>
    <scope>NUCLEOTIDE SEQUENCE [LARGE SCALE GENOMIC DNA]</scope>
    <source>
        <strain evidence="3 4">CGMCC 1.05381</strain>
    </source>
</reference>
<feature type="domain" description="NAD(P)-binding" evidence="2">
    <location>
        <begin position="7"/>
        <end position="115"/>
    </location>
</feature>
<dbReference type="InterPro" id="IPR051207">
    <property type="entry name" value="ComplexI_NDUFA9_subunit"/>
</dbReference>
<dbReference type="AlphaFoldDB" id="A0A2C8ZWB3"/>
<evidence type="ECO:0000313" key="3">
    <source>
        <dbReference type="EMBL" id="SOE70250.1"/>
    </source>
</evidence>
<sequence>MRILVTGSTGYIGGRLAPRLAEAGHEVRVLVRDPLKLRDAPWADDVDVVTGDLSRAEDVERAVEGVDVLYYLVHAMGIRGDFESMEMTVANTVATAAAAAGVKRIVYLGGLHPDVPVDSLSRHLRSREKVGRVLMESGVPTIAFQAGVVIGSGSASFEMVRHLTEVLPYMPAPQWVRNFIQPIAVRDVLYYLTEAAVVPGKINRTFDIGGPEVLRYGQMMNGYALEAGLRQRPIASLPVLTPWLASQWVNLVTPIPRALAVPIIESLQFDCVVNESDIRSVIPDPEGGLTSYRTAVRLALAKMNDGEVETSWQNSTVAGAPSNLIPSDPEWSGHTVYVDLREQHSAAPVERLWEVVEGIGGANGWYSFPLAWALRGWADKLVGGVGLRRGRRNASSLAVGEALDFWRVETLERGRFLRLRAEMKVPGLAWLEMTTTDDGAGGSHYRQRAVFFPTGLGGRLYWMAILPFHGAIFSGMANRITAAAAQPAVSHRAKSKSAESKSAESKPAESKSAESKSAESKSAEPESITNS</sequence>
<dbReference type="SUPFAM" id="SSF55961">
    <property type="entry name" value="Bet v1-like"/>
    <property type="match status" value="1"/>
</dbReference>
<dbReference type="Pfam" id="PF13460">
    <property type="entry name" value="NAD_binding_10"/>
    <property type="match status" value="1"/>
</dbReference>
<organism evidence="3 4">
    <name type="scientific">Salinibacterium xinjiangense</name>
    <dbReference type="NCBI Taxonomy" id="386302"/>
    <lineage>
        <taxon>Bacteria</taxon>
        <taxon>Bacillati</taxon>
        <taxon>Actinomycetota</taxon>
        <taxon>Actinomycetes</taxon>
        <taxon>Micrococcales</taxon>
        <taxon>Microbacteriaceae</taxon>
        <taxon>Salinibacterium</taxon>
    </lineage>
</organism>
<feature type="compositionally biased region" description="Basic and acidic residues" evidence="1">
    <location>
        <begin position="496"/>
        <end position="524"/>
    </location>
</feature>
<dbReference type="PANTHER" id="PTHR12126:SF11">
    <property type="entry name" value="NADH DEHYDROGENASE [UBIQUINONE] 1 ALPHA SUBCOMPLEX SUBUNIT 9, MITOCHONDRIAL"/>
    <property type="match status" value="1"/>
</dbReference>
<dbReference type="InterPro" id="IPR021295">
    <property type="entry name" value="DUF2867"/>
</dbReference>
<evidence type="ECO:0000259" key="2">
    <source>
        <dbReference type="Pfam" id="PF13460"/>
    </source>
</evidence>
<dbReference type="EMBL" id="OCST01000004">
    <property type="protein sequence ID" value="SOE70250.1"/>
    <property type="molecule type" value="Genomic_DNA"/>
</dbReference>
<dbReference type="PANTHER" id="PTHR12126">
    <property type="entry name" value="NADH-UBIQUINONE OXIDOREDUCTASE 39 KDA SUBUNIT-RELATED"/>
    <property type="match status" value="1"/>
</dbReference>
<dbReference type="OrthoDB" id="9774199at2"/>
<accession>A0A2C8ZWB3</accession>
<dbReference type="Proteomes" id="UP000219440">
    <property type="component" value="Unassembled WGS sequence"/>
</dbReference>
<protein>
    <submittedName>
        <fullName evidence="3">Uncharacterized conserved protein YbjT, contains NAD(P)-binding and DUF2867 domains</fullName>
    </submittedName>
</protein>
<dbReference type="RefSeq" id="WP_097061243.1">
    <property type="nucleotide sequence ID" value="NZ_BMLC01000003.1"/>
</dbReference>
<dbReference type="Pfam" id="PF11066">
    <property type="entry name" value="DUF2867"/>
    <property type="match status" value="1"/>
</dbReference>
<dbReference type="InterPro" id="IPR036291">
    <property type="entry name" value="NAD(P)-bd_dom_sf"/>
</dbReference>
<dbReference type="GO" id="GO:0044877">
    <property type="term" value="F:protein-containing complex binding"/>
    <property type="evidence" value="ECO:0007669"/>
    <property type="project" value="TreeGrafter"/>
</dbReference>
<feature type="region of interest" description="Disordered" evidence="1">
    <location>
        <begin position="486"/>
        <end position="531"/>
    </location>
</feature>
<dbReference type="InterPro" id="IPR016040">
    <property type="entry name" value="NAD(P)-bd_dom"/>
</dbReference>
<dbReference type="Gene3D" id="3.40.50.720">
    <property type="entry name" value="NAD(P)-binding Rossmann-like Domain"/>
    <property type="match status" value="1"/>
</dbReference>
<evidence type="ECO:0000313" key="4">
    <source>
        <dbReference type="Proteomes" id="UP000219440"/>
    </source>
</evidence>
<evidence type="ECO:0000256" key="1">
    <source>
        <dbReference type="SAM" id="MobiDB-lite"/>
    </source>
</evidence>
<proteinExistence type="predicted"/>